<reference evidence="2" key="1">
    <citation type="submission" date="2021-01" db="EMBL/GenBank/DDBJ databases">
        <authorList>
            <person name="Corre E."/>
            <person name="Pelletier E."/>
            <person name="Niang G."/>
            <person name="Scheremetjew M."/>
            <person name="Finn R."/>
            <person name="Kale V."/>
            <person name="Holt S."/>
            <person name="Cochrane G."/>
            <person name="Meng A."/>
            <person name="Brown T."/>
            <person name="Cohen L."/>
        </authorList>
    </citation>
    <scope>NUCLEOTIDE SEQUENCE</scope>
    <source>
        <strain evidence="2">PLY182g</strain>
    </source>
</reference>
<feature type="transmembrane region" description="Helical" evidence="1">
    <location>
        <begin position="12"/>
        <end position="33"/>
    </location>
</feature>
<dbReference type="EMBL" id="HBEY01029907">
    <property type="protein sequence ID" value="CAD8610807.1"/>
    <property type="molecule type" value="Transcribed_RNA"/>
</dbReference>
<keyword evidence="1" id="KW-1133">Transmembrane helix</keyword>
<gene>
    <name evidence="2" type="ORF">CPEL01642_LOCUS14185</name>
</gene>
<proteinExistence type="predicted"/>
<protein>
    <recommendedName>
        <fullName evidence="3">HAT C-terminal dimerisation domain-containing protein</fullName>
    </recommendedName>
</protein>
<evidence type="ECO:0000313" key="2">
    <source>
        <dbReference type="EMBL" id="CAD8610807.1"/>
    </source>
</evidence>
<name>A0A7S0Q1D0_9EUKA</name>
<keyword evidence="1" id="KW-0472">Membrane</keyword>
<dbReference type="AlphaFoldDB" id="A0A7S0Q1D0"/>
<keyword evidence="1" id="KW-0812">Transmembrane</keyword>
<accession>A0A7S0Q1D0</accession>
<evidence type="ECO:0000256" key="1">
    <source>
        <dbReference type="SAM" id="Phobius"/>
    </source>
</evidence>
<dbReference type="PANTHER" id="PTHR46880">
    <property type="entry name" value="RAS-ASSOCIATING DOMAIN-CONTAINING PROTEIN"/>
    <property type="match status" value="1"/>
</dbReference>
<evidence type="ECO:0008006" key="3">
    <source>
        <dbReference type="Google" id="ProtNLM"/>
    </source>
</evidence>
<sequence length="118" mass="13496">MFDHNSEKKNALHYYNVLLLVAIVCCFAVDTSICERGFSLINMLKTAKRSRMGTKLLRMLMTICTLGAEWKDPAKIPAEQIIDIWREESKGGRYENKLMWGLQGLRGCEGRERGRGRG</sequence>
<dbReference type="PANTHER" id="PTHR46880:SF5">
    <property type="entry name" value="DUF4371 DOMAIN-CONTAINING PROTEIN"/>
    <property type="match status" value="1"/>
</dbReference>
<organism evidence="2">
    <name type="scientific">Coccolithus braarudii</name>
    <dbReference type="NCBI Taxonomy" id="221442"/>
    <lineage>
        <taxon>Eukaryota</taxon>
        <taxon>Haptista</taxon>
        <taxon>Haptophyta</taxon>
        <taxon>Prymnesiophyceae</taxon>
        <taxon>Coccolithales</taxon>
        <taxon>Coccolithaceae</taxon>
        <taxon>Coccolithus</taxon>
    </lineage>
</organism>